<feature type="transmembrane region" description="Helical" evidence="7">
    <location>
        <begin position="121"/>
        <end position="138"/>
    </location>
</feature>
<feature type="transmembrane region" description="Helical" evidence="7">
    <location>
        <begin position="530"/>
        <end position="549"/>
    </location>
</feature>
<evidence type="ECO:0000256" key="5">
    <source>
        <dbReference type="ARBA" id="ARBA00022989"/>
    </source>
</evidence>
<feature type="transmembrane region" description="Helical" evidence="7">
    <location>
        <begin position="180"/>
        <end position="203"/>
    </location>
</feature>
<organism evidence="9 10">
    <name type="scientific">Tistlia consotensis USBA 355</name>
    <dbReference type="NCBI Taxonomy" id="560819"/>
    <lineage>
        <taxon>Bacteria</taxon>
        <taxon>Pseudomonadati</taxon>
        <taxon>Pseudomonadota</taxon>
        <taxon>Alphaproteobacteria</taxon>
        <taxon>Rhodospirillales</taxon>
        <taxon>Rhodovibrionaceae</taxon>
        <taxon>Tistlia</taxon>
    </lineage>
</organism>
<dbReference type="GO" id="GO:0008324">
    <property type="term" value="F:monoatomic cation transmembrane transporter activity"/>
    <property type="evidence" value="ECO:0007669"/>
    <property type="project" value="InterPro"/>
</dbReference>
<dbReference type="InterPro" id="IPR004680">
    <property type="entry name" value="Cit_transptr-like_dom"/>
</dbReference>
<dbReference type="PROSITE" id="PS51202">
    <property type="entry name" value="RCK_C"/>
    <property type="match status" value="1"/>
</dbReference>
<feature type="transmembrane region" description="Helical" evidence="7">
    <location>
        <begin position="36"/>
        <end position="54"/>
    </location>
</feature>
<name>A0A1Y6CWP9_9PROT</name>
<evidence type="ECO:0000256" key="6">
    <source>
        <dbReference type="ARBA" id="ARBA00023136"/>
    </source>
</evidence>
<sequence>MSLDTAGSLTFDQGAILLLLAVLMAVFALDRFRIELVALAGLAAGFALGLAPAAGVFSGFSNPAVVTVAEILLVIQALARSRIVEHLSTQVTRLVKGEGAALAFLCGVAGALSVFMNNVGALALVLPVAISLSGRLGIPIRRTLMPVSFATLLGGLCSLIGTPANLVVNQARVELLGRPFAFFDLAYVGIPVAVLGILFLIAWAPRQFRFWAPGEPREQGIRQRRLVTEVRIPRPSPFPGQEVSALEAALDARVFALVRDGRHVFGRLGEQRLEPADVLVLELPTDTLEDARAAETLELATVDGPAVANSATVDVVLMPQSIFVGSRVGTLHPLATRGVTVAGVVPQRSRVEGRLADLQLGIGDVLVLSGPEKAIEEVLDEADLLRLSSRPAAAPKEHSLVAVAIFALGVLLAAFSIFPPQIAFGFAVLALSATGSLRLREALQNLNWPILVMLAAMIPLGVAVETTGAARVLSQLLLELVPGREPVLVLGCVLLVAVALTPFVNNVSTAVILSPIAVEVARGASLPAGPFLIAVALGASLDFLTPFGHHNNTLVMGMAGYRFVDFPRLGGPLLLVTFAAGLLGIWLVWL</sequence>
<dbReference type="PANTHER" id="PTHR43652">
    <property type="entry name" value="BASIC AMINO ACID ANTIPORTER YFCC-RELATED"/>
    <property type="match status" value="1"/>
</dbReference>
<keyword evidence="4" id="KW-0677">Repeat</keyword>
<dbReference type="AlphaFoldDB" id="A0A1Y6CWP9"/>
<dbReference type="GO" id="GO:0005886">
    <property type="term" value="C:plasma membrane"/>
    <property type="evidence" value="ECO:0007669"/>
    <property type="project" value="TreeGrafter"/>
</dbReference>
<keyword evidence="5 7" id="KW-1133">Transmembrane helix</keyword>
<proteinExistence type="predicted"/>
<keyword evidence="3 7" id="KW-0812">Transmembrane</keyword>
<dbReference type="EMBL" id="FWZX01000052">
    <property type="protein sequence ID" value="SMF83952.1"/>
    <property type="molecule type" value="Genomic_DNA"/>
</dbReference>
<evidence type="ECO:0000313" key="9">
    <source>
        <dbReference type="EMBL" id="SMF83952.1"/>
    </source>
</evidence>
<feature type="transmembrane region" description="Helical" evidence="7">
    <location>
        <begin position="399"/>
        <end position="416"/>
    </location>
</feature>
<keyword evidence="6 7" id="KW-0472">Membrane</keyword>
<dbReference type="Pfam" id="PF03600">
    <property type="entry name" value="CitMHS"/>
    <property type="match status" value="1"/>
</dbReference>
<feature type="transmembrane region" description="Helical" evidence="7">
    <location>
        <begin position="569"/>
        <end position="589"/>
    </location>
</feature>
<feature type="transmembrane region" description="Helical" evidence="7">
    <location>
        <begin position="6"/>
        <end position="29"/>
    </location>
</feature>
<keyword evidence="2" id="KW-0813">Transport</keyword>
<protein>
    <submittedName>
        <fullName evidence="9">Citrate transporter</fullName>
    </submittedName>
</protein>
<dbReference type="Gene3D" id="3.30.70.1450">
    <property type="entry name" value="Regulator of K+ conductance, C-terminal domain"/>
    <property type="match status" value="2"/>
</dbReference>
<evidence type="ECO:0000256" key="2">
    <source>
        <dbReference type="ARBA" id="ARBA00022448"/>
    </source>
</evidence>
<dbReference type="SUPFAM" id="SSF116726">
    <property type="entry name" value="TrkA C-terminal domain-like"/>
    <property type="match status" value="2"/>
</dbReference>
<evidence type="ECO:0000313" key="10">
    <source>
        <dbReference type="Proteomes" id="UP000192917"/>
    </source>
</evidence>
<evidence type="ECO:0000256" key="4">
    <source>
        <dbReference type="ARBA" id="ARBA00022737"/>
    </source>
</evidence>
<evidence type="ECO:0000256" key="3">
    <source>
        <dbReference type="ARBA" id="ARBA00022692"/>
    </source>
</evidence>
<dbReference type="RefSeq" id="WP_085127238.1">
    <property type="nucleotide sequence ID" value="NZ_FWZX01000052.1"/>
</dbReference>
<dbReference type="InterPro" id="IPR006037">
    <property type="entry name" value="RCK_C"/>
</dbReference>
<keyword evidence="10" id="KW-1185">Reference proteome</keyword>
<feature type="transmembrane region" description="Helical" evidence="7">
    <location>
        <begin position="446"/>
        <end position="467"/>
    </location>
</feature>
<dbReference type="InterPro" id="IPR051679">
    <property type="entry name" value="DASS-Related_Transporters"/>
</dbReference>
<feature type="transmembrane region" description="Helical" evidence="7">
    <location>
        <begin position="422"/>
        <end position="439"/>
    </location>
</feature>
<feature type="transmembrane region" description="Helical" evidence="7">
    <location>
        <begin position="150"/>
        <end position="168"/>
    </location>
</feature>
<feature type="transmembrane region" description="Helical" evidence="7">
    <location>
        <begin position="487"/>
        <end position="518"/>
    </location>
</feature>
<dbReference type="STRING" id="560819.SAMN05428998_1526"/>
<dbReference type="GO" id="GO:0006813">
    <property type="term" value="P:potassium ion transport"/>
    <property type="evidence" value="ECO:0007669"/>
    <property type="project" value="InterPro"/>
</dbReference>
<feature type="domain" description="RCK C-terminal" evidence="8">
    <location>
        <begin position="215"/>
        <end position="297"/>
    </location>
</feature>
<dbReference type="Proteomes" id="UP000192917">
    <property type="component" value="Unassembled WGS sequence"/>
</dbReference>
<gene>
    <name evidence="9" type="ORF">SAMN05428998_1526</name>
</gene>
<comment type="subcellular location">
    <subcellularLocation>
        <location evidence="1">Membrane</location>
        <topology evidence="1">Multi-pass membrane protein</topology>
    </subcellularLocation>
</comment>
<dbReference type="InterPro" id="IPR036721">
    <property type="entry name" value="RCK_C_sf"/>
</dbReference>
<dbReference type="PANTHER" id="PTHR43652:SF2">
    <property type="entry name" value="BASIC AMINO ACID ANTIPORTER YFCC-RELATED"/>
    <property type="match status" value="1"/>
</dbReference>
<accession>A0A1Y6CWP9</accession>
<evidence type="ECO:0000256" key="7">
    <source>
        <dbReference type="SAM" id="Phobius"/>
    </source>
</evidence>
<evidence type="ECO:0000259" key="8">
    <source>
        <dbReference type="PROSITE" id="PS51202"/>
    </source>
</evidence>
<reference evidence="9 10" key="1">
    <citation type="submission" date="2017-04" db="EMBL/GenBank/DDBJ databases">
        <authorList>
            <person name="Afonso C.L."/>
            <person name="Miller P.J."/>
            <person name="Scott M.A."/>
            <person name="Spackman E."/>
            <person name="Goraichik I."/>
            <person name="Dimitrov K.M."/>
            <person name="Suarez D.L."/>
            <person name="Swayne D.E."/>
        </authorList>
    </citation>
    <scope>NUCLEOTIDE SEQUENCE [LARGE SCALE GENOMIC DNA]</scope>
    <source>
        <strain evidence="9 10">USBA 355</strain>
    </source>
</reference>
<evidence type="ECO:0000256" key="1">
    <source>
        <dbReference type="ARBA" id="ARBA00004141"/>
    </source>
</evidence>